<feature type="compositionally biased region" description="Polar residues" evidence="1">
    <location>
        <begin position="32"/>
        <end position="48"/>
    </location>
</feature>
<dbReference type="PANTHER" id="PTHR37014">
    <property type="entry name" value="EXPRESSION LETHALITY PROTEIN HEL10, PUTATIVE (AFU_ORTHOLOGUE AFUA_1G06580)-RELATED"/>
    <property type="match status" value="1"/>
</dbReference>
<accession>A0A6A5T3W5</accession>
<gene>
    <name evidence="2" type="ORF">EJ02DRAFT_501892</name>
</gene>
<dbReference type="AlphaFoldDB" id="A0A6A5T3W5"/>
<feature type="compositionally biased region" description="Low complexity" evidence="1">
    <location>
        <begin position="59"/>
        <end position="118"/>
    </location>
</feature>
<evidence type="ECO:0000313" key="2">
    <source>
        <dbReference type="EMBL" id="KAF1943757.1"/>
    </source>
</evidence>
<name>A0A6A5T3W5_9PLEO</name>
<dbReference type="Proteomes" id="UP000800038">
    <property type="component" value="Unassembled WGS sequence"/>
</dbReference>
<dbReference type="EMBL" id="ML976022">
    <property type="protein sequence ID" value="KAF1943757.1"/>
    <property type="molecule type" value="Genomic_DNA"/>
</dbReference>
<feature type="region of interest" description="Disordered" evidence="1">
    <location>
        <begin position="242"/>
        <end position="261"/>
    </location>
</feature>
<feature type="region of interest" description="Disordered" evidence="1">
    <location>
        <begin position="29"/>
        <end position="209"/>
    </location>
</feature>
<reference evidence="2" key="1">
    <citation type="journal article" date="2020" name="Stud. Mycol.">
        <title>101 Dothideomycetes genomes: a test case for predicting lifestyles and emergence of pathogens.</title>
        <authorList>
            <person name="Haridas S."/>
            <person name="Albert R."/>
            <person name="Binder M."/>
            <person name="Bloem J."/>
            <person name="Labutti K."/>
            <person name="Salamov A."/>
            <person name="Andreopoulos B."/>
            <person name="Baker S."/>
            <person name="Barry K."/>
            <person name="Bills G."/>
            <person name="Bluhm B."/>
            <person name="Cannon C."/>
            <person name="Castanera R."/>
            <person name="Culley D."/>
            <person name="Daum C."/>
            <person name="Ezra D."/>
            <person name="Gonzalez J."/>
            <person name="Henrissat B."/>
            <person name="Kuo A."/>
            <person name="Liang C."/>
            <person name="Lipzen A."/>
            <person name="Lutzoni F."/>
            <person name="Magnuson J."/>
            <person name="Mondo S."/>
            <person name="Nolan M."/>
            <person name="Ohm R."/>
            <person name="Pangilinan J."/>
            <person name="Park H.-J."/>
            <person name="Ramirez L."/>
            <person name="Alfaro M."/>
            <person name="Sun H."/>
            <person name="Tritt A."/>
            <person name="Yoshinaga Y."/>
            <person name="Zwiers L.-H."/>
            <person name="Turgeon B."/>
            <person name="Goodwin S."/>
            <person name="Spatafora J."/>
            <person name="Crous P."/>
            <person name="Grigoriev I."/>
        </authorList>
    </citation>
    <scope>NUCLEOTIDE SEQUENCE</scope>
    <source>
        <strain evidence="2">CBS 161.51</strain>
    </source>
</reference>
<organism evidence="2 3">
    <name type="scientific">Clathrospora elynae</name>
    <dbReference type="NCBI Taxonomy" id="706981"/>
    <lineage>
        <taxon>Eukaryota</taxon>
        <taxon>Fungi</taxon>
        <taxon>Dikarya</taxon>
        <taxon>Ascomycota</taxon>
        <taxon>Pezizomycotina</taxon>
        <taxon>Dothideomycetes</taxon>
        <taxon>Pleosporomycetidae</taxon>
        <taxon>Pleosporales</taxon>
        <taxon>Diademaceae</taxon>
        <taxon>Clathrospora</taxon>
    </lineage>
</organism>
<keyword evidence="3" id="KW-1185">Reference proteome</keyword>
<evidence type="ECO:0000313" key="3">
    <source>
        <dbReference type="Proteomes" id="UP000800038"/>
    </source>
</evidence>
<evidence type="ECO:0008006" key="4">
    <source>
        <dbReference type="Google" id="ProtNLM"/>
    </source>
</evidence>
<sequence>MCCYCLYSRTSVHPYIRIRRHLTSTPPLTPHQHISINSHLHSSTSNPFTRKIAMSGPYDQYNQGHQQYPQQGQYPPQQHGYDQGGYQQPGYQPQQQAQGYYGDQQQGYQQPSYDQQYGAPAHGGFQHGQQVAPYQQQPQPQQGQYGQQAQYPAQDQYPGQAPQHQFPQQGAYAHDQYPQGQNAYPQPQPGHQPYGSTDPNAQAEGDRGLMGALGGGAAGYFGGNKMGGHGIIGAIAGSILGSKLEDKSKKPKTGNQGGYYH</sequence>
<dbReference type="OrthoDB" id="3798092at2759"/>
<dbReference type="PANTHER" id="PTHR37014:SF1">
    <property type="entry name" value="EXPRESSION LETHALITY PROTEIN HEL10, PUTATIVE (AFU_ORTHOLOGUE AFUA_1G06580)-RELATED"/>
    <property type="match status" value="1"/>
</dbReference>
<feature type="compositionally biased region" description="Low complexity" evidence="1">
    <location>
        <begin position="127"/>
        <end position="163"/>
    </location>
</feature>
<proteinExistence type="predicted"/>
<evidence type="ECO:0000256" key="1">
    <source>
        <dbReference type="SAM" id="MobiDB-lite"/>
    </source>
</evidence>
<protein>
    <recommendedName>
        <fullName evidence="4">Glycine zipper 2TM domain-containing protein</fullName>
    </recommendedName>
</protein>